<dbReference type="EMBL" id="JBJJXI010000059">
    <property type="protein sequence ID" value="KAL3398575.1"/>
    <property type="molecule type" value="Genomic_DNA"/>
</dbReference>
<feature type="region of interest" description="Disordered" evidence="1">
    <location>
        <begin position="1"/>
        <end position="21"/>
    </location>
</feature>
<dbReference type="AlphaFoldDB" id="A0ABD2X073"/>
<protein>
    <submittedName>
        <fullName evidence="2">Uncharacterized protein</fullName>
    </submittedName>
</protein>
<sequence>MTLRSASTPKRPKSSFTDDRPTSLIDSLTIIGDVQCNDLGDTFIIKFDCLRTIVRMQSYTSSKDEELLARSLSMVAPPTEHTRKVLPPSWI</sequence>
<gene>
    <name evidence="2" type="ORF">TKK_007715</name>
</gene>
<keyword evidence="3" id="KW-1185">Reference proteome</keyword>
<dbReference type="Proteomes" id="UP001627154">
    <property type="component" value="Unassembled WGS sequence"/>
</dbReference>
<reference evidence="2 3" key="1">
    <citation type="journal article" date="2024" name="bioRxiv">
        <title>A reference genome for Trichogramma kaykai: A tiny desert-dwelling parasitoid wasp with competing sex-ratio distorters.</title>
        <authorList>
            <person name="Culotta J."/>
            <person name="Lindsey A.R."/>
        </authorList>
    </citation>
    <scope>NUCLEOTIDE SEQUENCE [LARGE SCALE GENOMIC DNA]</scope>
    <source>
        <strain evidence="2 3">KSX58</strain>
    </source>
</reference>
<evidence type="ECO:0000313" key="2">
    <source>
        <dbReference type="EMBL" id="KAL3398575.1"/>
    </source>
</evidence>
<proteinExistence type="predicted"/>
<accession>A0ABD2X073</accession>
<evidence type="ECO:0000256" key="1">
    <source>
        <dbReference type="SAM" id="MobiDB-lite"/>
    </source>
</evidence>
<evidence type="ECO:0000313" key="3">
    <source>
        <dbReference type="Proteomes" id="UP001627154"/>
    </source>
</evidence>
<organism evidence="2 3">
    <name type="scientific">Trichogramma kaykai</name>
    <dbReference type="NCBI Taxonomy" id="54128"/>
    <lineage>
        <taxon>Eukaryota</taxon>
        <taxon>Metazoa</taxon>
        <taxon>Ecdysozoa</taxon>
        <taxon>Arthropoda</taxon>
        <taxon>Hexapoda</taxon>
        <taxon>Insecta</taxon>
        <taxon>Pterygota</taxon>
        <taxon>Neoptera</taxon>
        <taxon>Endopterygota</taxon>
        <taxon>Hymenoptera</taxon>
        <taxon>Apocrita</taxon>
        <taxon>Proctotrupomorpha</taxon>
        <taxon>Chalcidoidea</taxon>
        <taxon>Trichogrammatidae</taxon>
        <taxon>Trichogramma</taxon>
    </lineage>
</organism>
<name>A0ABD2X073_9HYME</name>
<comment type="caution">
    <text evidence="2">The sequence shown here is derived from an EMBL/GenBank/DDBJ whole genome shotgun (WGS) entry which is preliminary data.</text>
</comment>